<feature type="domain" description="GH16" evidence="6">
    <location>
        <begin position="58"/>
        <end position="353"/>
    </location>
</feature>
<evidence type="ECO:0000256" key="1">
    <source>
        <dbReference type="ARBA" id="ARBA00006865"/>
    </source>
</evidence>
<evidence type="ECO:0000256" key="3">
    <source>
        <dbReference type="ARBA" id="ARBA00022801"/>
    </source>
</evidence>
<evidence type="ECO:0000259" key="6">
    <source>
        <dbReference type="PROSITE" id="PS51762"/>
    </source>
</evidence>
<dbReference type="PANTHER" id="PTHR10963:SF55">
    <property type="entry name" value="GLYCOSIDE HYDROLASE FAMILY 16 PROTEIN"/>
    <property type="match status" value="1"/>
</dbReference>
<dbReference type="PIRSF" id="PIRSF001097">
    <property type="entry name" value="Agarase"/>
    <property type="match status" value="1"/>
</dbReference>
<keyword evidence="2" id="KW-0732">Signal</keyword>
<dbReference type="Pfam" id="PF00722">
    <property type="entry name" value="Glyco_hydro_16"/>
    <property type="match status" value="1"/>
</dbReference>
<evidence type="ECO:0000313" key="8">
    <source>
        <dbReference type="Proteomes" id="UP000185728"/>
    </source>
</evidence>
<protein>
    <submittedName>
        <fullName evidence="7">Agarase</fullName>
    </submittedName>
</protein>
<keyword evidence="4" id="KW-0326">Glycosidase</keyword>
<dbReference type="InterPro" id="IPR000757">
    <property type="entry name" value="Beta-glucanase-like"/>
</dbReference>
<gene>
    <name evidence="7" type="ORF">SAMN05421766_102294</name>
</gene>
<keyword evidence="3" id="KW-0378">Hydrolase</keyword>
<comment type="caution">
    <text evidence="7">The sequence shown here is derived from an EMBL/GenBank/DDBJ whole genome shotgun (WGS) entry which is preliminary data.</text>
</comment>
<dbReference type="RefSeq" id="WP_245799976.1">
    <property type="nucleotide sequence ID" value="NZ_FTOB01000002.1"/>
</dbReference>
<dbReference type="Proteomes" id="UP000185728">
    <property type="component" value="Unassembled WGS sequence"/>
</dbReference>
<dbReference type="PANTHER" id="PTHR10963">
    <property type="entry name" value="GLYCOSYL HYDROLASE-RELATED"/>
    <property type="match status" value="1"/>
</dbReference>
<evidence type="ECO:0000256" key="4">
    <source>
        <dbReference type="ARBA" id="ARBA00023295"/>
    </source>
</evidence>
<organism evidence="7 8">
    <name type="scientific">Zobellia uliginosa</name>
    <dbReference type="NCBI Taxonomy" id="143224"/>
    <lineage>
        <taxon>Bacteria</taxon>
        <taxon>Pseudomonadati</taxon>
        <taxon>Bacteroidota</taxon>
        <taxon>Flavobacteriia</taxon>
        <taxon>Flavobacteriales</taxon>
        <taxon>Flavobacteriaceae</taxon>
        <taxon>Zobellia</taxon>
    </lineage>
</organism>
<evidence type="ECO:0000256" key="5">
    <source>
        <dbReference type="SAM" id="MobiDB-lite"/>
    </source>
</evidence>
<evidence type="ECO:0000256" key="2">
    <source>
        <dbReference type="ARBA" id="ARBA00022729"/>
    </source>
</evidence>
<dbReference type="InterPro" id="IPR016287">
    <property type="entry name" value="Beta_agarase"/>
</dbReference>
<feature type="region of interest" description="Disordered" evidence="5">
    <location>
        <begin position="32"/>
        <end position="59"/>
    </location>
</feature>
<dbReference type="PROSITE" id="PS51762">
    <property type="entry name" value="GH16_2"/>
    <property type="match status" value="1"/>
</dbReference>
<dbReference type="InterPro" id="IPR013320">
    <property type="entry name" value="ConA-like_dom_sf"/>
</dbReference>
<feature type="compositionally biased region" description="Acidic residues" evidence="5">
    <location>
        <begin position="34"/>
        <end position="52"/>
    </location>
</feature>
<proteinExistence type="inferred from homology"/>
<evidence type="ECO:0000313" key="7">
    <source>
        <dbReference type="EMBL" id="SIS48639.1"/>
    </source>
</evidence>
<sequence length="353" mass="40815">MNMYLIHLRLVFCCALLLGCGDNSKFDSTTDLPVEQEQETEQEGEPEESSEQDLDKEVDWKDIPVPADAGPDMKWEFQEISDNFEYEAPADNKGSEFLEKWDDFYHNAWAGPGLTEWKRDRSYVADGELKMWATRKPDSDKMNMGCVTSKTRVVYPVYIEARAKVMNSTLASDVWLLSPDDTQEIDILEAYGADYSESAGKDHSYFSKKIHISHHVFVRDPFQDYQPKDAGSWFEDGTVWNKEFHRFGVYWRDPWHLEYYIDGVLVRTVSGKDIIDPKHFTNTTDSGNTEIDTRTGLNKEMDIIINIEDQTWRSSPASGLQSSTYTPTDNELGNIENNTFRVDWIRIYKPVEK</sequence>
<comment type="similarity">
    <text evidence="1">Belongs to the glycosyl hydrolase 16 family.</text>
</comment>
<keyword evidence="8" id="KW-1185">Reference proteome</keyword>
<reference evidence="7 8" key="1">
    <citation type="submission" date="2017-01" db="EMBL/GenBank/DDBJ databases">
        <authorList>
            <person name="Varghese N."/>
            <person name="Submissions S."/>
        </authorList>
    </citation>
    <scope>NUCLEOTIDE SEQUENCE [LARGE SCALE GENOMIC DNA]</scope>
    <source>
        <strain evidence="7 8">DSM 2061</strain>
    </source>
</reference>
<dbReference type="EMBL" id="FTOB01000002">
    <property type="protein sequence ID" value="SIS48639.1"/>
    <property type="molecule type" value="Genomic_DNA"/>
</dbReference>
<dbReference type="CDD" id="cd02178">
    <property type="entry name" value="GH16_beta_agarase"/>
    <property type="match status" value="1"/>
</dbReference>
<dbReference type="InterPro" id="IPR050546">
    <property type="entry name" value="Glycosyl_Hydrlase_16"/>
</dbReference>
<name>A0ABY1KLY1_9FLAO</name>
<dbReference type="Gene3D" id="2.60.120.200">
    <property type="match status" value="1"/>
</dbReference>
<dbReference type="SUPFAM" id="SSF49899">
    <property type="entry name" value="Concanavalin A-like lectins/glucanases"/>
    <property type="match status" value="1"/>
</dbReference>
<accession>A0ABY1KLY1</accession>